<evidence type="ECO:0000313" key="9">
    <source>
        <dbReference type="Proteomes" id="UP001161422"/>
    </source>
</evidence>
<sequence length="255" mass="27776">MALIFRPFSRKLAQVEQSIVGLPLGFRFKAFSVDDSGCGMKVSTDSVLLGAWAQLDKAQNLLDLGCGSGLLALMAAQRSNAQITAIDIDWDALKCAQANFDASPWRERLTLIGKSAQDFAQSKQRFDHIICNPPYFDNGLLSPDPKRAKARHTETLSFAELAQSLASSLATGGRASLIVPLDAESALLKECANVGLHPSRLVAVNSTPNKAPHRVLIELTSAPDHCQRGKLQVYDQQQNYTAEFAALTKSFYLKL</sequence>
<keyword evidence="5 6" id="KW-0819">tRNA processing</keyword>
<evidence type="ECO:0000256" key="6">
    <source>
        <dbReference type="HAMAP-Rule" id="MF_01872"/>
    </source>
</evidence>
<keyword evidence="9" id="KW-1185">Reference proteome</keyword>
<dbReference type="PANTHER" id="PTHR47739">
    <property type="entry name" value="TRNA1(VAL) (ADENINE(37)-N6)-METHYLTRANSFERASE"/>
    <property type="match status" value="1"/>
</dbReference>
<keyword evidence="1 6" id="KW-0963">Cytoplasm</keyword>
<keyword evidence="3 6" id="KW-0808">Transferase</keyword>
<comment type="catalytic activity">
    <reaction evidence="6">
        <text>adenosine(37) in tRNA1(Val) + S-adenosyl-L-methionine = N(6)-methyladenosine(37) in tRNA1(Val) + S-adenosyl-L-homocysteine + H(+)</text>
        <dbReference type="Rhea" id="RHEA:43160"/>
        <dbReference type="Rhea" id="RHEA-COMP:10369"/>
        <dbReference type="Rhea" id="RHEA-COMP:10370"/>
        <dbReference type="ChEBI" id="CHEBI:15378"/>
        <dbReference type="ChEBI" id="CHEBI:57856"/>
        <dbReference type="ChEBI" id="CHEBI:59789"/>
        <dbReference type="ChEBI" id="CHEBI:74411"/>
        <dbReference type="ChEBI" id="CHEBI:74449"/>
        <dbReference type="EC" id="2.1.1.223"/>
    </reaction>
</comment>
<proteinExistence type="inferred from homology"/>
<dbReference type="GO" id="GO:0016430">
    <property type="term" value="F:tRNA (adenine-N6)-methyltransferase activity"/>
    <property type="evidence" value="ECO:0007669"/>
    <property type="project" value="UniProtKB-UniRule"/>
</dbReference>
<evidence type="ECO:0000256" key="5">
    <source>
        <dbReference type="ARBA" id="ARBA00022694"/>
    </source>
</evidence>
<comment type="function">
    <text evidence="6">Specifically methylates the adenine in position 37 of tRNA(1)(Val) (anticodon cmo5UAC).</text>
</comment>
<gene>
    <name evidence="8" type="ORF">GCM10007895_08580</name>
</gene>
<dbReference type="InterPro" id="IPR029063">
    <property type="entry name" value="SAM-dependent_MTases_sf"/>
</dbReference>
<dbReference type="GO" id="GO:0003676">
    <property type="term" value="F:nucleic acid binding"/>
    <property type="evidence" value="ECO:0007669"/>
    <property type="project" value="InterPro"/>
</dbReference>
<keyword evidence="2 6" id="KW-0489">Methyltransferase</keyword>
<evidence type="ECO:0000259" key="7">
    <source>
        <dbReference type="Pfam" id="PF05175"/>
    </source>
</evidence>
<organism evidence="8 9">
    <name type="scientific">Paraferrimonas sedimenticola</name>
    <dbReference type="NCBI Taxonomy" id="375674"/>
    <lineage>
        <taxon>Bacteria</taxon>
        <taxon>Pseudomonadati</taxon>
        <taxon>Pseudomonadota</taxon>
        <taxon>Gammaproteobacteria</taxon>
        <taxon>Alteromonadales</taxon>
        <taxon>Ferrimonadaceae</taxon>
        <taxon>Paraferrimonas</taxon>
    </lineage>
</organism>
<dbReference type="InterPro" id="IPR002052">
    <property type="entry name" value="DNA_methylase_N6_adenine_CS"/>
</dbReference>
<feature type="domain" description="Methyltransferase small" evidence="7">
    <location>
        <begin position="54"/>
        <end position="137"/>
    </location>
</feature>
<dbReference type="Pfam" id="PF05175">
    <property type="entry name" value="MTS"/>
    <property type="match status" value="1"/>
</dbReference>
<dbReference type="EMBL" id="BSNC01000003">
    <property type="protein sequence ID" value="GLP95552.1"/>
    <property type="molecule type" value="Genomic_DNA"/>
</dbReference>
<dbReference type="GO" id="GO:0032259">
    <property type="term" value="P:methylation"/>
    <property type="evidence" value="ECO:0007669"/>
    <property type="project" value="UniProtKB-KW"/>
</dbReference>
<dbReference type="PRINTS" id="PR00507">
    <property type="entry name" value="N12N6MTFRASE"/>
</dbReference>
<name>A0AA37RVE2_9GAMM</name>
<dbReference type="Gene3D" id="3.40.50.150">
    <property type="entry name" value="Vaccinia Virus protein VP39"/>
    <property type="match status" value="1"/>
</dbReference>
<dbReference type="EC" id="2.1.1.223" evidence="6"/>
<dbReference type="CDD" id="cd02440">
    <property type="entry name" value="AdoMet_MTases"/>
    <property type="match status" value="1"/>
</dbReference>
<evidence type="ECO:0000256" key="2">
    <source>
        <dbReference type="ARBA" id="ARBA00022603"/>
    </source>
</evidence>
<evidence type="ECO:0000313" key="8">
    <source>
        <dbReference type="EMBL" id="GLP95552.1"/>
    </source>
</evidence>
<dbReference type="AlphaFoldDB" id="A0AA37RVE2"/>
<dbReference type="InterPro" id="IPR007848">
    <property type="entry name" value="Small_mtfrase_dom"/>
</dbReference>
<dbReference type="PANTHER" id="PTHR47739:SF1">
    <property type="entry name" value="TRNA1(VAL) (ADENINE(37)-N6)-METHYLTRANSFERASE"/>
    <property type="match status" value="1"/>
</dbReference>
<dbReference type="PROSITE" id="PS00092">
    <property type="entry name" value="N6_MTASE"/>
    <property type="match status" value="1"/>
</dbReference>
<reference evidence="8" key="2">
    <citation type="submission" date="2023-01" db="EMBL/GenBank/DDBJ databases">
        <title>Draft genome sequence of Paraferrimonas sedimenticola strain NBRC 101628.</title>
        <authorList>
            <person name="Sun Q."/>
            <person name="Mori K."/>
        </authorList>
    </citation>
    <scope>NUCLEOTIDE SEQUENCE</scope>
    <source>
        <strain evidence="8">NBRC 101628</strain>
    </source>
</reference>
<comment type="caution">
    <text evidence="8">The sequence shown here is derived from an EMBL/GenBank/DDBJ whole genome shotgun (WGS) entry which is preliminary data.</text>
</comment>
<keyword evidence="4 6" id="KW-0949">S-adenosyl-L-methionine</keyword>
<dbReference type="HAMAP" id="MF_01872">
    <property type="entry name" value="tRNA_methyltr_YfiC"/>
    <property type="match status" value="1"/>
</dbReference>
<accession>A0AA37RVE2</accession>
<comment type="similarity">
    <text evidence="6">Belongs to the methyltransferase superfamily. tRNA (adenine-N(6)-)-methyltransferase family.</text>
</comment>
<reference evidence="8" key="1">
    <citation type="journal article" date="2014" name="Int. J. Syst. Evol. Microbiol.">
        <title>Complete genome sequence of Corynebacterium casei LMG S-19264T (=DSM 44701T), isolated from a smear-ripened cheese.</title>
        <authorList>
            <consortium name="US DOE Joint Genome Institute (JGI-PGF)"/>
            <person name="Walter F."/>
            <person name="Albersmeier A."/>
            <person name="Kalinowski J."/>
            <person name="Ruckert C."/>
        </authorList>
    </citation>
    <scope>NUCLEOTIDE SEQUENCE</scope>
    <source>
        <strain evidence="8">NBRC 101628</strain>
    </source>
</reference>
<evidence type="ECO:0000256" key="3">
    <source>
        <dbReference type="ARBA" id="ARBA00022679"/>
    </source>
</evidence>
<dbReference type="GO" id="GO:0005737">
    <property type="term" value="C:cytoplasm"/>
    <property type="evidence" value="ECO:0007669"/>
    <property type="project" value="UniProtKB-SubCell"/>
</dbReference>
<dbReference type="GO" id="GO:0008033">
    <property type="term" value="P:tRNA processing"/>
    <property type="evidence" value="ECO:0007669"/>
    <property type="project" value="UniProtKB-UniRule"/>
</dbReference>
<comment type="subcellular location">
    <subcellularLocation>
        <location evidence="6">Cytoplasm</location>
    </subcellularLocation>
</comment>
<protein>
    <recommendedName>
        <fullName evidence="6">tRNA1(Val) (adenine(37)-N6)-methyltransferase</fullName>
        <ecNumber evidence="6">2.1.1.223</ecNumber>
    </recommendedName>
    <alternativeName>
        <fullName evidence="6">tRNA m6A37 methyltransferase</fullName>
    </alternativeName>
</protein>
<dbReference type="InterPro" id="IPR022882">
    <property type="entry name" value="tRNA_adenine-N6_MeTrfase"/>
</dbReference>
<dbReference type="RefSeq" id="WP_245837129.1">
    <property type="nucleotide sequence ID" value="NZ_BSNC01000003.1"/>
</dbReference>
<evidence type="ECO:0000256" key="1">
    <source>
        <dbReference type="ARBA" id="ARBA00022490"/>
    </source>
</evidence>
<dbReference type="SUPFAM" id="SSF53335">
    <property type="entry name" value="S-adenosyl-L-methionine-dependent methyltransferases"/>
    <property type="match status" value="1"/>
</dbReference>
<dbReference type="InterPro" id="IPR050210">
    <property type="entry name" value="tRNA_Adenine-N(6)_MTase"/>
</dbReference>
<evidence type="ECO:0000256" key="4">
    <source>
        <dbReference type="ARBA" id="ARBA00022691"/>
    </source>
</evidence>
<dbReference type="Proteomes" id="UP001161422">
    <property type="component" value="Unassembled WGS sequence"/>
</dbReference>